<name>A0A504IZG8_9FLAO</name>
<proteinExistence type="predicted"/>
<organism evidence="2 3">
    <name type="scientific">Aquimarina algicola</name>
    <dbReference type="NCBI Taxonomy" id="2589995"/>
    <lineage>
        <taxon>Bacteria</taxon>
        <taxon>Pseudomonadati</taxon>
        <taxon>Bacteroidota</taxon>
        <taxon>Flavobacteriia</taxon>
        <taxon>Flavobacteriales</taxon>
        <taxon>Flavobacteriaceae</taxon>
        <taxon>Aquimarina</taxon>
    </lineage>
</organism>
<sequence>MTIDKIYIVVALSFVVSLGFTQEKEERLTMAAKFMKVKLEQVELTDTQWERFYVLSRKLKADLIDLREEAGISDLIKKRDEVYKQILKEGVPKKQHLEELGKRMYLTPRQLKGFADTPLLKENYKKAIAEFLSEEQKLKLKNVKNKNRKTKKNSY</sequence>
<dbReference type="RefSeq" id="WP_140595235.1">
    <property type="nucleotide sequence ID" value="NZ_VFWZ01000006.1"/>
</dbReference>
<comment type="caution">
    <text evidence="2">The sequence shown here is derived from an EMBL/GenBank/DDBJ whole genome shotgun (WGS) entry which is preliminary data.</text>
</comment>
<dbReference type="AlphaFoldDB" id="A0A504IZG8"/>
<keyword evidence="3" id="KW-1185">Reference proteome</keyword>
<evidence type="ECO:0000313" key="2">
    <source>
        <dbReference type="EMBL" id="TPN83927.1"/>
    </source>
</evidence>
<gene>
    <name evidence="2" type="ORF">FHK87_18355</name>
</gene>
<accession>A0A504IZG8</accession>
<reference evidence="2 3" key="1">
    <citation type="submission" date="2019-06" db="EMBL/GenBank/DDBJ databases">
        <authorList>
            <person name="Meng X."/>
        </authorList>
    </citation>
    <scope>NUCLEOTIDE SEQUENCE [LARGE SCALE GENOMIC DNA]</scope>
    <source>
        <strain evidence="2 3">M625</strain>
    </source>
</reference>
<evidence type="ECO:0000313" key="3">
    <source>
        <dbReference type="Proteomes" id="UP000315540"/>
    </source>
</evidence>
<dbReference type="EMBL" id="VFWZ01000006">
    <property type="protein sequence ID" value="TPN83927.1"/>
    <property type="molecule type" value="Genomic_DNA"/>
</dbReference>
<keyword evidence="1" id="KW-0175">Coiled coil</keyword>
<protein>
    <submittedName>
        <fullName evidence="2">Uncharacterized protein</fullName>
    </submittedName>
</protein>
<feature type="coiled-coil region" evidence="1">
    <location>
        <begin position="121"/>
        <end position="153"/>
    </location>
</feature>
<dbReference type="Proteomes" id="UP000315540">
    <property type="component" value="Unassembled WGS sequence"/>
</dbReference>
<evidence type="ECO:0000256" key="1">
    <source>
        <dbReference type="SAM" id="Coils"/>
    </source>
</evidence>